<dbReference type="EMBL" id="JAPEUR010000596">
    <property type="protein sequence ID" value="KAJ4307973.1"/>
    <property type="molecule type" value="Genomic_DNA"/>
</dbReference>
<comment type="caution">
    <text evidence="1">The sequence shown here is derived from an EMBL/GenBank/DDBJ whole genome shotgun (WGS) entry which is preliminary data.</text>
</comment>
<evidence type="ECO:0000313" key="2">
    <source>
        <dbReference type="Proteomes" id="UP001140502"/>
    </source>
</evidence>
<accession>A0A9W8TBK5</accession>
<gene>
    <name evidence="1" type="ORF">N0V84_012378</name>
</gene>
<reference evidence="1" key="1">
    <citation type="submission" date="2022-10" db="EMBL/GenBank/DDBJ databases">
        <title>Tapping the CABI collections for fungal endophytes: first genome assemblies for Collariella, Neodidymelliopsis, Ascochyta clinopodiicola, Didymella pomorum, Didymosphaeria variabile, Neocosmospora piperis and Neocucurbitaria cava.</title>
        <authorList>
            <person name="Hill R."/>
        </authorList>
    </citation>
    <scope>NUCLEOTIDE SEQUENCE</scope>
    <source>
        <strain evidence="1">IMI 366586</strain>
    </source>
</reference>
<organism evidence="1 2">
    <name type="scientific">Fusarium piperis</name>
    <dbReference type="NCBI Taxonomy" id="1435070"/>
    <lineage>
        <taxon>Eukaryota</taxon>
        <taxon>Fungi</taxon>
        <taxon>Dikarya</taxon>
        <taxon>Ascomycota</taxon>
        <taxon>Pezizomycotina</taxon>
        <taxon>Sordariomycetes</taxon>
        <taxon>Hypocreomycetidae</taxon>
        <taxon>Hypocreales</taxon>
        <taxon>Nectriaceae</taxon>
        <taxon>Fusarium</taxon>
        <taxon>Fusarium solani species complex</taxon>
    </lineage>
</organism>
<sequence>MTHRVRPMSIGLKCSDCMVMTKTAKIMASIIKDTRINIQPTTRPPSDRAETMSLSDVIITKLKEFSNVPVYVGEKESTLTDSISISPVKLDELVTIYESVHSFVIVWTIDAMAFVQ</sequence>
<dbReference type="Proteomes" id="UP001140502">
    <property type="component" value="Unassembled WGS sequence"/>
</dbReference>
<dbReference type="AlphaFoldDB" id="A0A9W8TBK5"/>
<proteinExistence type="predicted"/>
<dbReference type="OrthoDB" id="5424577at2759"/>
<keyword evidence="2" id="KW-1185">Reference proteome</keyword>
<name>A0A9W8TBK5_9HYPO</name>
<evidence type="ECO:0000313" key="1">
    <source>
        <dbReference type="EMBL" id="KAJ4307973.1"/>
    </source>
</evidence>
<protein>
    <submittedName>
        <fullName evidence="1">Uncharacterized protein</fullName>
    </submittedName>
</protein>